<feature type="compositionally biased region" description="Low complexity" evidence="4">
    <location>
        <begin position="449"/>
        <end position="464"/>
    </location>
</feature>
<evidence type="ECO:0000256" key="4">
    <source>
        <dbReference type="SAM" id="MobiDB-lite"/>
    </source>
</evidence>
<dbReference type="EMBL" id="HBUF01390537">
    <property type="protein sequence ID" value="CAG6733680.1"/>
    <property type="molecule type" value="Transcribed_RNA"/>
</dbReference>
<dbReference type="PANTHER" id="PTHR12446:SF34">
    <property type="entry name" value="PROTEIN LIN-54 HOMOLOG"/>
    <property type="match status" value="1"/>
</dbReference>
<dbReference type="InterPro" id="IPR005172">
    <property type="entry name" value="CRC"/>
</dbReference>
<evidence type="ECO:0000259" key="5">
    <source>
        <dbReference type="PROSITE" id="PS51634"/>
    </source>
</evidence>
<feature type="region of interest" description="Disordered" evidence="4">
    <location>
        <begin position="88"/>
        <end position="109"/>
    </location>
</feature>
<comment type="subcellular location">
    <subcellularLocation>
        <location evidence="1">Nucleus</location>
    </subcellularLocation>
</comment>
<protein>
    <submittedName>
        <fullName evidence="6">Protein lin-54 homolog</fullName>
    </submittedName>
</protein>
<dbReference type="InterPro" id="IPR028307">
    <property type="entry name" value="Lin-54_fam"/>
</dbReference>
<evidence type="ECO:0000313" key="6">
    <source>
        <dbReference type="EMBL" id="CAG6733680.1"/>
    </source>
</evidence>
<proteinExistence type="inferred from homology"/>
<evidence type="ECO:0000256" key="3">
    <source>
        <dbReference type="ARBA" id="ARBA00023242"/>
    </source>
</evidence>
<reference evidence="6" key="1">
    <citation type="submission" date="2021-05" db="EMBL/GenBank/DDBJ databases">
        <authorList>
            <person name="Alioto T."/>
            <person name="Alioto T."/>
            <person name="Gomez Garrido J."/>
        </authorList>
    </citation>
    <scope>NUCLEOTIDE SEQUENCE</scope>
</reference>
<dbReference type="InterPro" id="IPR033467">
    <property type="entry name" value="Tesmin/TSO1-like_CXC"/>
</dbReference>
<dbReference type="GO" id="GO:0005634">
    <property type="term" value="C:nucleus"/>
    <property type="evidence" value="ECO:0007669"/>
    <property type="project" value="UniProtKB-SubCell"/>
</dbReference>
<evidence type="ECO:0000256" key="1">
    <source>
        <dbReference type="ARBA" id="ARBA00004123"/>
    </source>
</evidence>
<feature type="domain" description="CRC" evidence="5">
    <location>
        <begin position="509"/>
        <end position="622"/>
    </location>
</feature>
<sequence>MSSDPADNILSVDVESSNIKQEMDLDAISLHSGDYLDGIASDDQEPSVEENSETIIVSNRDEESVENQVEDFLEKENNMMVTTEETVESTEMSTELEESSTNLNSSDEQDIVTSGDAIKIQMSTPSVQKIMGTKFVNTKGQNVLHRPLSMSNVTSFKKPVTSLASGSRNIVTKVMVSQANSGQPILLTSQDSNKLVKIVSSAPSNNTAKTITLAQAQKFGLLSPGKLQQILPIGSGGKNIIINKAIVTSPKKVTTIKSPAKILPAPGPPQSAVIRTANLIPQRILVKQNTLKPNTGQVIRIPASQMSALGLQQIQLPGSQKVQYVRIVQTSASGNIKTVSSAPPTTVYLSSNTVTTPGITNISETMVTLPADRNGTNSSPAVVSNSSSSTCILLPASYLANLDLKIKPEKLISSGSIAAGSSSSVVSSADSFVQTVKLKPLASAAAVADPSSSTPLTSLTTSTPASEQQGDPVGDFDDSSVRSEEISTSVLESKMSAGARTLEPNGIRPRKPCNCTKSMCLKLYCDCFANGEFCYQCNCNSCFNNIEHEDDRHHAIRQCLERNPNAFRPKIGKCLVGEGERRHTKGCNCKRSGCLKNYCECYEAKIPCSNNCKCVSCRNVEENLFLRLCQSERTDKPMEAWKNKMADDDDHSRLWSTKLAFSFMSETIVQATCHCLFAQADKAKKSDVEEEELQKIILEECGNCLQQIIVIASKSLSQKSRISC</sequence>
<accession>A0A8D9E048</accession>
<dbReference type="GO" id="GO:0006355">
    <property type="term" value="P:regulation of DNA-templated transcription"/>
    <property type="evidence" value="ECO:0007669"/>
    <property type="project" value="TreeGrafter"/>
</dbReference>
<evidence type="ECO:0000256" key="2">
    <source>
        <dbReference type="ARBA" id="ARBA00007267"/>
    </source>
</evidence>
<dbReference type="PROSITE" id="PS51634">
    <property type="entry name" value="CRC"/>
    <property type="match status" value="1"/>
</dbReference>
<dbReference type="AlphaFoldDB" id="A0A8D9E048"/>
<organism evidence="6">
    <name type="scientific">Cacopsylla melanoneura</name>
    <dbReference type="NCBI Taxonomy" id="428564"/>
    <lineage>
        <taxon>Eukaryota</taxon>
        <taxon>Metazoa</taxon>
        <taxon>Ecdysozoa</taxon>
        <taxon>Arthropoda</taxon>
        <taxon>Hexapoda</taxon>
        <taxon>Insecta</taxon>
        <taxon>Pterygota</taxon>
        <taxon>Neoptera</taxon>
        <taxon>Paraneoptera</taxon>
        <taxon>Hemiptera</taxon>
        <taxon>Sternorrhyncha</taxon>
        <taxon>Psylloidea</taxon>
        <taxon>Psyllidae</taxon>
        <taxon>Psyllinae</taxon>
        <taxon>Cacopsylla</taxon>
    </lineage>
</organism>
<keyword evidence="3" id="KW-0539">Nucleus</keyword>
<feature type="region of interest" description="Disordered" evidence="4">
    <location>
        <begin position="449"/>
        <end position="481"/>
    </location>
</feature>
<comment type="similarity">
    <text evidence="2">Belongs to the lin-54 family.</text>
</comment>
<name>A0A8D9E048_9HEMI</name>
<dbReference type="SMART" id="SM01114">
    <property type="entry name" value="CXC"/>
    <property type="match status" value="2"/>
</dbReference>
<dbReference type="PANTHER" id="PTHR12446">
    <property type="entry name" value="TESMIN/TSO1-RELATED"/>
    <property type="match status" value="1"/>
</dbReference>
<dbReference type="Pfam" id="PF03638">
    <property type="entry name" value="TCR"/>
    <property type="match status" value="2"/>
</dbReference>
<feature type="compositionally biased region" description="Low complexity" evidence="4">
    <location>
        <begin position="88"/>
        <end position="106"/>
    </location>
</feature>